<name>A0AAV9IZD4_CYACA</name>
<reference evidence="2 3" key="1">
    <citation type="submission" date="2022-07" db="EMBL/GenBank/DDBJ databases">
        <title>Genome-wide signatures of adaptation to extreme environments.</title>
        <authorList>
            <person name="Cho C.H."/>
            <person name="Yoon H.S."/>
        </authorList>
    </citation>
    <scope>NUCLEOTIDE SEQUENCE [LARGE SCALE GENOMIC DNA]</scope>
    <source>
        <strain evidence="2 3">DBV 063 E5</strain>
    </source>
</reference>
<gene>
    <name evidence="2" type="ORF">CDCA_CDCA12G3483</name>
</gene>
<comment type="caution">
    <text evidence="2">The sequence shown here is derived from an EMBL/GenBank/DDBJ whole genome shotgun (WGS) entry which is preliminary data.</text>
</comment>
<feature type="domain" description="NADH-ubiquinone oxidoreductase 21kDa subunit N-terminal" evidence="1">
    <location>
        <begin position="8"/>
        <end position="85"/>
    </location>
</feature>
<dbReference type="PANTHER" id="PTHR34062">
    <property type="entry name" value="OXIDOREDUCTASE 21 KDA SUBUNIT, PUTATIVE (AFU_ORTHOLOGUE AFUA_4G04750)-RELATED"/>
    <property type="match status" value="1"/>
</dbReference>
<organism evidence="2 3">
    <name type="scientific">Cyanidium caldarium</name>
    <name type="common">Red alga</name>
    <dbReference type="NCBI Taxonomy" id="2771"/>
    <lineage>
        <taxon>Eukaryota</taxon>
        <taxon>Rhodophyta</taxon>
        <taxon>Bangiophyceae</taxon>
        <taxon>Cyanidiales</taxon>
        <taxon>Cyanidiaceae</taxon>
        <taxon>Cyanidium</taxon>
    </lineage>
</organism>
<evidence type="ECO:0000313" key="3">
    <source>
        <dbReference type="Proteomes" id="UP001301350"/>
    </source>
</evidence>
<accession>A0AAV9IZD4</accession>
<proteinExistence type="predicted"/>
<sequence>MAVPLEPPPYPVIDPSPTLGAVLQECRPREYFTVVGATAASAFYGYLVGFPVRIPSTYCATIIGAMGGLCLAYQNACGRLLGYKPPRS</sequence>
<dbReference type="Pfam" id="PF10785">
    <property type="entry name" value="NADH-u_ox-rdase"/>
    <property type="match status" value="1"/>
</dbReference>
<dbReference type="EMBL" id="JANCYW010000012">
    <property type="protein sequence ID" value="KAK4537458.1"/>
    <property type="molecule type" value="Genomic_DNA"/>
</dbReference>
<dbReference type="PANTHER" id="PTHR34062:SF1">
    <property type="entry name" value="NADH-UBIQUINONE OXIDOREDUCTASE 21KDA SUBUNIT N-TERMINAL DOMAIN-CONTAINING PROTEIN"/>
    <property type="match status" value="1"/>
</dbReference>
<dbReference type="Proteomes" id="UP001301350">
    <property type="component" value="Unassembled WGS sequence"/>
</dbReference>
<evidence type="ECO:0000313" key="2">
    <source>
        <dbReference type="EMBL" id="KAK4537458.1"/>
    </source>
</evidence>
<dbReference type="InterPro" id="IPR019721">
    <property type="entry name" value="NADH-UbQ_OxRdtase_su21_N"/>
</dbReference>
<dbReference type="InterPro" id="IPR053229">
    <property type="entry name" value="NADH-Q_oxidrdct_subunit"/>
</dbReference>
<dbReference type="AlphaFoldDB" id="A0AAV9IZD4"/>
<evidence type="ECO:0000259" key="1">
    <source>
        <dbReference type="Pfam" id="PF10785"/>
    </source>
</evidence>
<keyword evidence="3" id="KW-1185">Reference proteome</keyword>
<protein>
    <recommendedName>
        <fullName evidence="1">NADH-ubiquinone oxidoreductase 21kDa subunit N-terminal domain-containing protein</fullName>
    </recommendedName>
</protein>